<keyword evidence="1 6" id="KW-0004">4Fe-4S</keyword>
<dbReference type="PROSITE" id="PS00198">
    <property type="entry name" value="4FE4S_FER_1"/>
    <property type="match status" value="1"/>
</dbReference>
<evidence type="ECO:0000256" key="2">
    <source>
        <dbReference type="ARBA" id="ARBA00022723"/>
    </source>
</evidence>
<dbReference type="PANTHER" id="PTHR32479:SF17">
    <property type="entry name" value="GLYCOLATE OXIDASE IRON-SULFUR SUBUNIT"/>
    <property type="match status" value="1"/>
</dbReference>
<dbReference type="AlphaFoldDB" id="A0A6L6IX98"/>
<keyword evidence="4 6" id="KW-0408">Iron</keyword>
<dbReference type="PIRSF" id="PIRSF000139">
    <property type="entry name" value="Glc_ox_4Fe-4S"/>
    <property type="match status" value="1"/>
</dbReference>
<organism evidence="8 9">
    <name type="scientific">Paracoccus shanxieyensis</name>
    <dbReference type="NCBI Taxonomy" id="2675752"/>
    <lineage>
        <taxon>Bacteria</taxon>
        <taxon>Pseudomonadati</taxon>
        <taxon>Pseudomonadota</taxon>
        <taxon>Alphaproteobacteria</taxon>
        <taxon>Rhodobacterales</taxon>
        <taxon>Paracoccaceae</taxon>
        <taxon>Paracoccus</taxon>
    </lineage>
</organism>
<comment type="cofactor">
    <cofactor evidence="6">
        <name>[4Fe-4S] cluster</name>
        <dbReference type="ChEBI" id="CHEBI:49883"/>
    </cofactor>
    <text evidence="6">Binds 2 [4Fe-4S] clusters.</text>
</comment>
<dbReference type="FunFam" id="1.10.1060.10:FF:000012">
    <property type="entry name" value="Glycolate oxidase iron-sulfur subunit"/>
    <property type="match status" value="1"/>
</dbReference>
<dbReference type="GO" id="GO:0046872">
    <property type="term" value="F:metal ion binding"/>
    <property type="evidence" value="ECO:0007669"/>
    <property type="project" value="UniProtKB-UniRule"/>
</dbReference>
<name>A0A6L6IX98_9RHOB</name>
<reference evidence="8 9" key="1">
    <citation type="submission" date="2019-11" db="EMBL/GenBank/DDBJ databases">
        <authorList>
            <person name="Dong K."/>
        </authorList>
    </citation>
    <scope>NUCLEOTIDE SEQUENCE [LARGE SCALE GENOMIC DNA]</scope>
    <source>
        <strain evidence="8 9">DK608</strain>
    </source>
</reference>
<comment type="function">
    <text evidence="6">Component of a complex that catalyzes the oxidation of glycolate to glyoxylate.</text>
</comment>
<sequence length="429" mass="46293">MQTNFTPQQLTDPLVARSNKILRACVHCGFCTATCPTYQVLGDELDSPRGRIYLIKDMLENGRDADEKTVKHLDRCLGCLSCMTTCPSGVDYMHLIDHARLHVEQTYRRPWRDRALRWMLARVLPHAGRFRLALMAAKLARPFARLMPDARLRAMLEMAPGSLPAPTREDGVHPAEGPRRARVALMPGCAQRTLNTDINAATIRLLQRAGCEVVVPESFGCCGALTHHMGREHDALASARATIRSFLAAGPLDAIVINTSGCGTTIKDYGKIFAGDPMQPEAAKVAGLARDVTEFLEAHGLPEGTAPDLRVAYHSACSLQHGQQIRSAPKSLLVQAGFTVVEPENPHLCCGSAGTYNLLQPELSGELKRRKVATLEAVAPQVIAAGNIGCMMQIGTGTGVPVVHTVELLDWASGGPRPAALTQAPAIPT</sequence>
<keyword evidence="6" id="KW-0249">Electron transport</keyword>
<evidence type="ECO:0000313" key="8">
    <source>
        <dbReference type="EMBL" id="MTH65145.1"/>
    </source>
</evidence>
<dbReference type="GO" id="GO:0051539">
    <property type="term" value="F:4 iron, 4 sulfur cluster binding"/>
    <property type="evidence" value="ECO:0007669"/>
    <property type="project" value="UniProtKB-UniRule"/>
</dbReference>
<dbReference type="InterPro" id="IPR017900">
    <property type="entry name" value="4Fe4S_Fe_S_CS"/>
</dbReference>
<keyword evidence="8" id="KW-0560">Oxidoreductase</keyword>
<feature type="domain" description="4Fe-4S ferredoxin-type" evidence="7">
    <location>
        <begin position="14"/>
        <end position="46"/>
    </location>
</feature>
<dbReference type="InterPro" id="IPR009051">
    <property type="entry name" value="Helical_ferredxn"/>
</dbReference>
<evidence type="ECO:0000259" key="7">
    <source>
        <dbReference type="PROSITE" id="PS51379"/>
    </source>
</evidence>
<comment type="catalytic activity">
    <reaction evidence="6">
        <text>(R)-lactate + A = pyruvate + AH2</text>
        <dbReference type="Rhea" id="RHEA:15089"/>
        <dbReference type="ChEBI" id="CHEBI:13193"/>
        <dbReference type="ChEBI" id="CHEBI:15361"/>
        <dbReference type="ChEBI" id="CHEBI:16004"/>
        <dbReference type="ChEBI" id="CHEBI:17499"/>
    </reaction>
</comment>
<evidence type="ECO:0000256" key="4">
    <source>
        <dbReference type="ARBA" id="ARBA00023004"/>
    </source>
</evidence>
<dbReference type="SUPFAM" id="SSF54862">
    <property type="entry name" value="4Fe-4S ferredoxins"/>
    <property type="match status" value="1"/>
</dbReference>
<dbReference type="InterPro" id="IPR017896">
    <property type="entry name" value="4Fe4S_Fe-S-bd"/>
</dbReference>
<dbReference type="Pfam" id="PF13183">
    <property type="entry name" value="Fer4_8"/>
    <property type="match status" value="1"/>
</dbReference>
<protein>
    <recommendedName>
        <fullName evidence="6">Glycolate oxidase iron-sulfur subunit</fullName>
        <ecNumber evidence="6">1.1.99.14</ecNumber>
    </recommendedName>
</protein>
<keyword evidence="5 6" id="KW-0411">Iron-sulfur</keyword>
<dbReference type="Gene3D" id="1.10.1060.10">
    <property type="entry name" value="Alpha-helical ferredoxin"/>
    <property type="match status" value="1"/>
</dbReference>
<keyword evidence="6" id="KW-0813">Transport</keyword>
<dbReference type="EMBL" id="WMII01000011">
    <property type="protein sequence ID" value="MTH65145.1"/>
    <property type="molecule type" value="Genomic_DNA"/>
</dbReference>
<dbReference type="EC" id="1.1.99.14" evidence="6"/>
<comment type="catalytic activity">
    <reaction evidence="6">
        <text>glycolate + A = glyoxylate + AH2</text>
        <dbReference type="Rhea" id="RHEA:21264"/>
        <dbReference type="ChEBI" id="CHEBI:13193"/>
        <dbReference type="ChEBI" id="CHEBI:17499"/>
        <dbReference type="ChEBI" id="CHEBI:29805"/>
        <dbReference type="ChEBI" id="CHEBI:36655"/>
        <dbReference type="EC" id="1.1.99.14"/>
    </reaction>
</comment>
<dbReference type="Pfam" id="PF02754">
    <property type="entry name" value="CCG"/>
    <property type="match status" value="2"/>
</dbReference>
<evidence type="ECO:0000256" key="3">
    <source>
        <dbReference type="ARBA" id="ARBA00022737"/>
    </source>
</evidence>
<dbReference type="Proteomes" id="UP000478740">
    <property type="component" value="Unassembled WGS sequence"/>
</dbReference>
<dbReference type="PROSITE" id="PS51379">
    <property type="entry name" value="4FE4S_FER_2"/>
    <property type="match status" value="2"/>
</dbReference>
<evidence type="ECO:0000256" key="1">
    <source>
        <dbReference type="ARBA" id="ARBA00022485"/>
    </source>
</evidence>
<feature type="domain" description="4Fe-4S ferredoxin-type" evidence="7">
    <location>
        <begin position="67"/>
        <end position="96"/>
    </location>
</feature>
<dbReference type="NCBIfam" id="NF008434">
    <property type="entry name" value="PRK11274.1"/>
    <property type="match status" value="1"/>
</dbReference>
<proteinExistence type="predicted"/>
<evidence type="ECO:0000256" key="5">
    <source>
        <dbReference type="ARBA" id="ARBA00023014"/>
    </source>
</evidence>
<evidence type="ECO:0000313" key="9">
    <source>
        <dbReference type="Proteomes" id="UP000478740"/>
    </source>
</evidence>
<gene>
    <name evidence="8" type="primary">glcF</name>
    <name evidence="8" type="ORF">GL284_12800</name>
</gene>
<keyword evidence="3" id="KW-0677">Repeat</keyword>
<accession>A0A6L6IX98</accession>
<dbReference type="GO" id="GO:0019154">
    <property type="term" value="F:glycolate dehydrogenase activity"/>
    <property type="evidence" value="ECO:0007669"/>
    <property type="project" value="UniProtKB-EC"/>
</dbReference>
<keyword evidence="2 6" id="KW-0479">Metal-binding</keyword>
<keyword evidence="9" id="KW-1185">Reference proteome</keyword>
<evidence type="ECO:0000256" key="6">
    <source>
        <dbReference type="PIRNR" id="PIRNR000139"/>
    </source>
</evidence>
<dbReference type="InterPro" id="IPR004017">
    <property type="entry name" value="Cys_rich_dom"/>
</dbReference>
<dbReference type="InterPro" id="IPR012257">
    <property type="entry name" value="Glc_ox_4Fe-4S"/>
</dbReference>
<dbReference type="RefSeq" id="WP_155045024.1">
    <property type="nucleotide sequence ID" value="NZ_WMIH01000011.1"/>
</dbReference>
<comment type="caution">
    <text evidence="8">The sequence shown here is derived from an EMBL/GenBank/DDBJ whole genome shotgun (WGS) entry which is preliminary data.</text>
</comment>
<dbReference type="PANTHER" id="PTHR32479">
    <property type="entry name" value="GLYCOLATE OXIDASE IRON-SULFUR SUBUNIT"/>
    <property type="match status" value="1"/>
</dbReference>